<proteinExistence type="predicted"/>
<accession>A0A2A2L2A4</accession>
<protein>
    <submittedName>
        <fullName evidence="2">Uncharacterized protein</fullName>
    </submittedName>
</protein>
<gene>
    <name evidence="2" type="ORF">WR25_02739</name>
</gene>
<evidence type="ECO:0000256" key="1">
    <source>
        <dbReference type="SAM" id="MobiDB-lite"/>
    </source>
</evidence>
<keyword evidence="3" id="KW-1185">Reference proteome</keyword>
<comment type="caution">
    <text evidence="2">The sequence shown here is derived from an EMBL/GenBank/DDBJ whole genome shotgun (WGS) entry which is preliminary data.</text>
</comment>
<evidence type="ECO:0000313" key="2">
    <source>
        <dbReference type="EMBL" id="PAV80275.1"/>
    </source>
</evidence>
<evidence type="ECO:0000313" key="3">
    <source>
        <dbReference type="Proteomes" id="UP000218231"/>
    </source>
</evidence>
<name>A0A2A2L2A4_9BILA</name>
<dbReference type="AlphaFoldDB" id="A0A2A2L2A4"/>
<dbReference type="Proteomes" id="UP000218231">
    <property type="component" value="Unassembled WGS sequence"/>
</dbReference>
<reference evidence="2 3" key="1">
    <citation type="journal article" date="2017" name="Curr. Biol.">
        <title>Genome architecture and evolution of a unichromosomal asexual nematode.</title>
        <authorList>
            <person name="Fradin H."/>
            <person name="Zegar C."/>
            <person name="Gutwein M."/>
            <person name="Lucas J."/>
            <person name="Kovtun M."/>
            <person name="Corcoran D."/>
            <person name="Baugh L.R."/>
            <person name="Kiontke K."/>
            <person name="Gunsalus K."/>
            <person name="Fitch D.H."/>
            <person name="Piano F."/>
        </authorList>
    </citation>
    <scope>NUCLEOTIDE SEQUENCE [LARGE SCALE GENOMIC DNA]</scope>
    <source>
        <strain evidence="2">PF1309</strain>
    </source>
</reference>
<organism evidence="2 3">
    <name type="scientific">Diploscapter pachys</name>
    <dbReference type="NCBI Taxonomy" id="2018661"/>
    <lineage>
        <taxon>Eukaryota</taxon>
        <taxon>Metazoa</taxon>
        <taxon>Ecdysozoa</taxon>
        <taxon>Nematoda</taxon>
        <taxon>Chromadorea</taxon>
        <taxon>Rhabditida</taxon>
        <taxon>Rhabditina</taxon>
        <taxon>Rhabditomorpha</taxon>
        <taxon>Rhabditoidea</taxon>
        <taxon>Rhabditidae</taxon>
        <taxon>Diploscapter</taxon>
    </lineage>
</organism>
<feature type="region of interest" description="Disordered" evidence="1">
    <location>
        <begin position="43"/>
        <end position="76"/>
    </location>
</feature>
<sequence>MALSFVDFSLGCARTVSSDGIVITTTVEPSTVAEETTATTALAASSTAQTTEGSTTIGTTQSTTMSSTTVSTTTSTSTTTAAPEICEGDCMPLTTVDTDFTEFGGPGDCCFGYRMSMLTLTEPIIMDTSADGTCSFSYNCADTFEYKMSIGQNQGMPKSCTIFADLPFAPFLTNVACDRPNMRFVAADAPTVSYYAYACLNIPPGVEQDPLCP</sequence>
<dbReference type="EMBL" id="LIAE01007288">
    <property type="protein sequence ID" value="PAV80275.1"/>
    <property type="molecule type" value="Genomic_DNA"/>
</dbReference>